<reference evidence="9" key="1">
    <citation type="submission" date="2023-03" db="EMBL/GenBank/DDBJ databases">
        <authorList>
            <person name="Shen W."/>
            <person name="Cai J."/>
        </authorList>
    </citation>
    <scope>NUCLEOTIDE SEQUENCE</scope>
    <source>
        <strain evidence="9">P96-3</strain>
    </source>
</reference>
<dbReference type="NCBIfam" id="TIGR01167">
    <property type="entry name" value="LPXTG_anchor"/>
    <property type="match status" value="1"/>
</dbReference>
<feature type="region of interest" description="Disordered" evidence="5">
    <location>
        <begin position="535"/>
        <end position="557"/>
    </location>
</feature>
<comment type="caution">
    <text evidence="9">The sequence shown here is derived from an EMBL/GenBank/DDBJ whole genome shotgun (WGS) entry which is preliminary data.</text>
</comment>
<dbReference type="InterPro" id="IPR041033">
    <property type="entry name" value="SpaA_PFL_dom_1"/>
</dbReference>
<dbReference type="Gene3D" id="2.60.40.10">
    <property type="entry name" value="Immunoglobulins"/>
    <property type="match status" value="1"/>
</dbReference>
<dbReference type="InterPro" id="IPR019931">
    <property type="entry name" value="LPXTG_anchor"/>
</dbReference>
<evidence type="ECO:0000256" key="1">
    <source>
        <dbReference type="ARBA" id="ARBA00022512"/>
    </source>
</evidence>
<organism evidence="9 10">
    <name type="scientific">Vagococcus carniphilus</name>
    <dbReference type="NCBI Taxonomy" id="218144"/>
    <lineage>
        <taxon>Bacteria</taxon>
        <taxon>Bacillati</taxon>
        <taxon>Bacillota</taxon>
        <taxon>Bacilli</taxon>
        <taxon>Lactobacillales</taxon>
        <taxon>Enterococcaceae</taxon>
        <taxon>Vagococcus</taxon>
    </lineage>
</organism>
<evidence type="ECO:0000256" key="7">
    <source>
        <dbReference type="SAM" id="SignalP"/>
    </source>
</evidence>
<feature type="compositionally biased region" description="Basic and acidic residues" evidence="5">
    <location>
        <begin position="89"/>
        <end position="99"/>
    </location>
</feature>
<keyword evidence="6" id="KW-1133">Transmembrane helix</keyword>
<keyword evidence="1" id="KW-0134">Cell wall</keyword>
<name>A0AAW8U0C0_9ENTE</name>
<accession>A0AAW8U0C0</accession>
<keyword evidence="3 7" id="KW-0732">Signal</keyword>
<evidence type="ECO:0000313" key="9">
    <source>
        <dbReference type="EMBL" id="MDT2832514.1"/>
    </source>
</evidence>
<dbReference type="InterPro" id="IPR008966">
    <property type="entry name" value="Adhesion_dom_sf"/>
</dbReference>
<keyword evidence="2" id="KW-0964">Secreted</keyword>
<dbReference type="Gene3D" id="2.60.40.1140">
    <property type="entry name" value="Collagen-binding surface protein Cna, B-type domain"/>
    <property type="match status" value="31"/>
</dbReference>
<dbReference type="EMBL" id="JARQBZ010000001">
    <property type="protein sequence ID" value="MDT2832514.1"/>
    <property type="molecule type" value="Genomic_DNA"/>
</dbReference>
<keyword evidence="6" id="KW-0812">Transmembrane</keyword>
<feature type="signal peptide" evidence="7">
    <location>
        <begin position="1"/>
        <end position="22"/>
    </location>
</feature>
<feature type="compositionally biased region" description="Polar residues" evidence="5">
    <location>
        <begin position="50"/>
        <end position="67"/>
    </location>
</feature>
<evidence type="ECO:0000256" key="3">
    <source>
        <dbReference type="ARBA" id="ARBA00022729"/>
    </source>
</evidence>
<dbReference type="PROSITE" id="PS50847">
    <property type="entry name" value="GRAM_POS_ANCHORING"/>
    <property type="match status" value="1"/>
</dbReference>
<gene>
    <name evidence="9" type="ORF">P7H70_00490</name>
</gene>
<dbReference type="SUPFAM" id="SSF49401">
    <property type="entry name" value="Bacterial adhesins"/>
    <property type="match status" value="5"/>
</dbReference>
<protein>
    <submittedName>
        <fullName evidence="9">Cna B-type domain-containing protein</fullName>
    </submittedName>
</protein>
<dbReference type="SUPFAM" id="SSF49478">
    <property type="entry name" value="Cna protein B-type domain"/>
    <property type="match status" value="32"/>
</dbReference>
<feature type="compositionally biased region" description="Basic and acidic residues" evidence="5">
    <location>
        <begin position="37"/>
        <end position="49"/>
    </location>
</feature>
<feature type="domain" description="Gram-positive cocci surface proteins LPxTG" evidence="8">
    <location>
        <begin position="4098"/>
        <end position="4132"/>
    </location>
</feature>
<proteinExistence type="predicted"/>
<dbReference type="CDD" id="cd00222">
    <property type="entry name" value="CollagenBindB"/>
    <property type="match status" value="31"/>
</dbReference>
<feature type="region of interest" description="Disordered" evidence="5">
    <location>
        <begin position="37"/>
        <end position="104"/>
    </location>
</feature>
<dbReference type="InterPro" id="IPR008454">
    <property type="entry name" value="Collagen-bd_Cna-like_B-typ_dom"/>
</dbReference>
<evidence type="ECO:0000313" key="10">
    <source>
        <dbReference type="Proteomes" id="UP001268577"/>
    </source>
</evidence>
<evidence type="ECO:0000256" key="4">
    <source>
        <dbReference type="ARBA" id="ARBA00023088"/>
    </source>
</evidence>
<keyword evidence="6" id="KW-0472">Membrane</keyword>
<keyword evidence="4" id="KW-0572">Peptidoglycan-anchor</keyword>
<dbReference type="InterPro" id="IPR013783">
    <property type="entry name" value="Ig-like_fold"/>
</dbReference>
<dbReference type="Proteomes" id="UP001268577">
    <property type="component" value="Unassembled WGS sequence"/>
</dbReference>
<evidence type="ECO:0000256" key="2">
    <source>
        <dbReference type="ARBA" id="ARBA00022525"/>
    </source>
</evidence>
<evidence type="ECO:0000256" key="6">
    <source>
        <dbReference type="SAM" id="Phobius"/>
    </source>
</evidence>
<evidence type="ECO:0000256" key="5">
    <source>
        <dbReference type="SAM" id="MobiDB-lite"/>
    </source>
</evidence>
<evidence type="ECO:0000259" key="8">
    <source>
        <dbReference type="PROSITE" id="PS50847"/>
    </source>
</evidence>
<sequence>MKFKKSVFMLIVMLMGTFTQLATSVGTIHAYAVENETEMKSVEEQKTVETTESIQDESQSTTNSVNNSKEEAEPINQVTAKENEETEADSEKQVESDVKEEVEEKTEKLARAGGRDITGLDNANLLPKDKNGRPTILTDVSMTLNNEPINELNALGVGDMFQIVYKFEIPDAFGKEMLENDYYEFQLPSSEVVELPENREGDLIDLDNGIVYGKYYAETNGNVKMVFNDKVSKNDDVDGELMFSMKVDEKKITIPGGYEIEIPFVAGDNSEIIYVTSNIKSYIQKQYNGLNGDTPEWKILINPNSLKMNDLKLEEKTTYRYSNKDIDAAEEIKIIKMKKAKVNLKGDITEGEEVSVANHVFDSEGGIDLGFNQIDEPYVLYVATPLKFGVKGNVTNKITLKANTDNGNYIKEDASASQQLGKDIVKKEVTDYDKKNQTVDWKITYNPEGIHIPQDKAYFKDTISNGTLVEDSVKVSPNLAHEVKVFNDKKGFDFIFNTDVNEPVIITYKVKVSNMNEQFVSNEVVAGGQKVIASKDLTTGGNGEGDGDGDGTSTIVKNKPIDYQGGVLWELDINKERQQLDKWWVEDSVDSGKIRKSSLAFKILPGGQSVNKSDYTIEWKDIPGDSDYATGFKINYNKPTNDYFFVSYVTEFERSTDQTNQANYHYVVEGNEKEDSDTQTYVPKKSAEIGLAKSGSFIPEDNEIEWTVVVNDNEKVDFGPDNLLIDPIKSNQTYVENSAKTQYKVNRQWFDFSDPKISFNKEKNQVEVRKFMENKYAQRLVFRTKLKNPLDIVQKEIENTAYYQDKYTPQKSATGTLKGNIGNDLFLKKEGKQNLADPNLIDWHVDVNPHGYHLRDLEIFDDSWENQVVLRETIKLEDSSGNQLIEGTDYLLEYTERRFHIKMLHDIKEKLDLTYQGRITLPSGTIPGESKPIKNKIRMTARDIYTTENPIEANVIVKVPDSSGIIQGKTRNLNVKKVSAENQNDYLAGAEFVLYRGIIKDQNKVVDHVTSNGSGDALFTKLTKGDYLLVETKAPVGYGISEELKTGRVVKISDSETTQIEEIVVNSKGGASLIDIPVEKKWNKVPSGIKTPSVTVRLFANGVEKNSLILNEQNNYQGVFKDLPEKENDKEINYVIKEDPIDNYDSDVTGGVITNTYNNQEKTNFKGKKIWDGDDAVVNERPSLVKVQLLQNGNNYGEPKDVYANEDWQYEFTDLPKVNNETGEDYLYSVKEIDGPKDYESSIVGNNIKNTYIKAETISVEGEKIWQDNDDQAGKRPDSVEVILFQDGQRYDSKTTTPSKNWAYKFENLPKQTDGKVHVYTVKEGEVKNGYTSTIDGYDITNTYTDVELVSVSGKKKWEDKGNEDKRPEKITVQLLKNGDVYEGKTQEVTESTNWEYSFTNLPKYDEKTNKENIYTVDEVNTLDDYVSVVEGTTITNYYEPTEEEVTTINGKKIWEDNGNKLKLRPSNIIVNLFKEDKINNKDVLVDSKTVTGSSTSPSWSYEFDNLPKTDPKGNEIVYFVEEKDSYSQYESHPTGEYDITNSLVTEKISISGQKEWYDDEEKDRPENITVNLYSESKNNEKKKIDSQQVTAKNNWQYTFSELDKYDSQLDIITYTVDEEPVEGYTTKISGTTIKNYLEEDDVVNIKGEKKWVGDEDYINARPKRVLIQLFQNNNNIKNSWVYPDEDGRWFYEFLDLPKKDASGNLYEYRVEEYDAGVGYTSSVDGYDITNTFSRGEFVDIKGKKYWNDFEGTIGKRPDSIQVELQSKAPSDTGWKWKDRQSVTKPDWEYEFKNQPKYNLNGELIEYRVVEIAKPGALEDYESTSVGVNIVNTVKNKKTKVEFIKNWQDEKADYTHRPEDITVHLLQDGTVIQTKKLTEKDNQINQTTWSAVFDDLDVYNMKTGEKYVYTFSEDNVPGYDTEIASNQKIVNRLNLKSTVNVVGEKFWEDNANFFGNRPNKVIIELYQNDQLLKSTETSEDKDWKYSFEELPEYDEDNKKYTYTVKEEAVPGYETQVLGYDITNIYKNTEVTSLTGEKIWEDYNNKFDTRPTEITVNLYQNNKLKDSQIVKPDNNGDWKYKFENLQVKDDKGNPYHYRVEEDKVPSVYESEVQGNNIVNKYMDGEKIRISGEKTWDDYNNKFKTRPSKVTVILFKNGKQEASTVISQPADSEEPWKYSFEDLEKRDETGELYEYEVKEVILDTRPNPVDYETEIVGNDIINHYVNNKTINFSGEKKWKDYDNKFDTRPEEVTVYLLNGNKKIDEVKTNEKEAWKYEFNNEGNGYPVYDSDGEKNNYRILEKDVQGYTTEITVPDQDIEKVETITDYNLVNTYVNTEKTSIKGNKTWEYIGKKDHPNEIEVTLYQGLDKYGESKKVTEADNWEYAFTDLPAYDETTGEPYVYTVKETPVDGYIQVQGGPNFINRSEKIDAKTSLEGQKIWEDKNNELGKRPKTVNVVLYRNNLPMIDENYKPIIQAVKGPEWTYKFEDLEKYDSKGEEFKYSVREIPVSDYKAQVIGNNIVNTYENNEVTEVLGKKIWDDHDNKLNSRPEKIVVELYQNNQKKPFDTREVDESNDWEYAFRGLPKYDDNLTPYTYTVKEKVIPHYEASYEKNNITNTYINDEKIDLEGEKIWLDMDNKLNKRPSTIKVELYQDNNPVPYKEAKIKGDGNTWSYKFKDLPKYNDDLEEHQYTVKEIVDGTDYQSVVEGNTIFNTYQNTELTSIKGTKRWEDFDDKLNKRPDAIYVYLYRNEGPIPIKRQKVTPDLNGYWSYEFKDLPKYDKLLNEYNYQVKEGKVKEYTGQVETLTPTNDKLITNTYKNNDLTEVNGYKAWLNDGQNKLDSRPELIKVDLYQIDPDNQDAETKFIATQEVTPDEDGDWFYSFKELEKYNDKLNEYIYEVKEQPVDHYESKVEGNNIINTYKNSDTTEVEGEKKWVDLDNKLGQRPGKITVELYQNDKFKEKQTVESGSDGKWTYKFGNLPKYDDKLDPFVYTVKEPKIPHYQTEIEGTTITNYYQNDEKTKVSGKKVWDDKDDKLNLRPTSIQVDLYQNNSKRPYQTKFVQSNQSNEWTYEFDDLPKYDDKLQPYVYTVKERKIPHYEGEVEGTTIVNTYDNKQVTGIKGEKIWNDQNDKLGVRPTTIYVDLYQGDADKPFATETVEADENGKWEYEFVNLPKHDDNLDEYQYHIKERHVVDYDTELGEDGTTIMNTYRNDDKININGEKKWEDYDNKLKKRPKRIKVDLYQNNEKDPIATKTVKSNLQGHWRYSFRDLPKYDDSLDEIKYTVKEQPVKDYDSQVEGTVITNVYQNKDTTEFKGEKQWDDKDNKLNVRPESIHVNLHQNNSDEIFETQVVTPDKDGNWYYEFKDLPKYDKQLNEYQYSVTEEAVPHYSTSIEDNIILNSYINNDKTKVMGRKIWKDEDNKLNIRPNAIKVELYQNEGKKPIAVKTVRAGKDGNWGYEFTNLPKYDDNYDEYRYTVKEQEIPHYEGKIDGNNITNTYINDAKTEINGEKKWEDYDNKLKVRPKTIKVDLYQNGTKMPEKTEVVSPDKNGNWYYSFKDLPKHDKQLNEYQYTVKEQEVAHYESQVDATTITNTYKNDEMTLVKGEKIWQDKDNKLDLRPTEIKVDLYQNNVKLSEKTTIVRPDEKGNWNYVISDLPKYDKELNEYEYTVKEQAVPNYSSEIDGTTITNTYENTELTSIKGEKQWNDSNNHLNTRPDSIKIDLYQNGVLMIGKTQEVKPDESGKWFYEFTDLPKYDNSLNEYQYTVKEQSVTDYRSLVEGTTIVNTYKNEKTINLKGKKEWQDFGNKQNTRPESIHVELYQNDGEKPLRTQEVKPNEAGEWFYEFKDLPQYDENLSEFTYTVKEKNVPHYESHVEGTTITNTYQNTDKTTIKGEKQWRDEDNKLNTRPEFIQVELYQNGVKMEDKTQQVTPDKKGKWYYEFTDLPKYDAELNEYKYTVKEQKVSHYDGKVNESNTLITNTYRNDELTKISGQKLWKDDDNKYQTRPDLITVELYQNDSKVPLKTQQVKPNKAGEWLFEFKDLPKYDSKLNEFKYTLKEVSVKNYTSKVEGTTITNTLTKETEPGKKPKPFLPNTGSLGKRPNRLPKTGEVNDQPFLTALMGLSLITFAGVGIFFRRKN</sequence>
<dbReference type="Pfam" id="PF05738">
    <property type="entry name" value="Cna_B"/>
    <property type="match status" value="31"/>
</dbReference>
<feature type="transmembrane region" description="Helical" evidence="6">
    <location>
        <begin position="4109"/>
        <end position="4128"/>
    </location>
</feature>
<dbReference type="Pfam" id="PF17802">
    <property type="entry name" value="SpaA"/>
    <property type="match status" value="1"/>
</dbReference>
<feature type="chain" id="PRO_5043858000" evidence="7">
    <location>
        <begin position="23"/>
        <end position="4132"/>
    </location>
</feature>
<dbReference type="RefSeq" id="WP_311984754.1">
    <property type="nucleotide sequence ID" value="NZ_JARQBZ010000001.1"/>
</dbReference>
<feature type="region of interest" description="Disordered" evidence="5">
    <location>
        <begin position="4072"/>
        <end position="4102"/>
    </location>
</feature>